<comment type="caution">
    <text evidence="1">The sequence shown here is derived from an EMBL/GenBank/DDBJ whole genome shotgun (WGS) entry which is preliminary data.</text>
</comment>
<name>A0AAX0VAQ1_LATSK</name>
<sequence length="134" mass="15337">MWPTGEADQKQLVLFNNDMAVSNGDKKTSGKYSEGVSYLIDEQDKTIKKTWSYGKTLGKTNFSEVIGCTRKLTNGDYLIDFGFNDQGKTSRIVEVDPKTNKVVYNLTFTNFTTIGYAYRAERFSLYSQNYQFKL</sequence>
<dbReference type="Pfam" id="PF05935">
    <property type="entry name" value="Arylsulfotrans"/>
    <property type="match status" value="1"/>
</dbReference>
<reference evidence="1 2" key="1">
    <citation type="submission" date="2016-09" db="EMBL/GenBank/DDBJ databases">
        <authorList>
            <person name="Inglin R.C."/>
        </authorList>
    </citation>
    <scope>NUCLEOTIDE SEQUENCE [LARGE SCALE GENOMIC DNA]</scope>
    <source>
        <strain evidence="1 2">RI-517</strain>
    </source>
</reference>
<accession>A0AAX0VAQ1</accession>
<evidence type="ECO:0000313" key="2">
    <source>
        <dbReference type="Proteomes" id="UP000234349"/>
    </source>
</evidence>
<proteinExistence type="predicted"/>
<evidence type="ECO:0008006" key="3">
    <source>
        <dbReference type="Google" id="ProtNLM"/>
    </source>
</evidence>
<dbReference type="Proteomes" id="UP000234349">
    <property type="component" value="Unassembled WGS sequence"/>
</dbReference>
<dbReference type="InterPro" id="IPR053143">
    <property type="entry name" value="Arylsulfate_ST"/>
</dbReference>
<dbReference type="AlphaFoldDB" id="A0AAX0VAQ1"/>
<protein>
    <recommendedName>
        <fullName evidence="3">Aryl-sulfate sulfotransferase</fullName>
    </recommendedName>
</protein>
<dbReference type="GO" id="GO:0004062">
    <property type="term" value="F:aryl sulfotransferase activity"/>
    <property type="evidence" value="ECO:0007669"/>
    <property type="project" value="InterPro"/>
</dbReference>
<dbReference type="EMBL" id="MKGH01000020">
    <property type="protein sequence ID" value="PKX78176.1"/>
    <property type="molecule type" value="Genomic_DNA"/>
</dbReference>
<evidence type="ECO:0000313" key="1">
    <source>
        <dbReference type="EMBL" id="PKX78176.1"/>
    </source>
</evidence>
<dbReference type="PANTHER" id="PTHR35340:SF5">
    <property type="entry name" value="ASST-DOMAIN-CONTAINING PROTEIN"/>
    <property type="match status" value="1"/>
</dbReference>
<gene>
    <name evidence="1" type="ORF">CUR37_05160</name>
</gene>
<dbReference type="InterPro" id="IPR010262">
    <property type="entry name" value="Arylsulfotransferase_bact"/>
</dbReference>
<organism evidence="1 2">
    <name type="scientific">Latilactobacillus sakei</name>
    <name type="common">Lactobacillus sakei</name>
    <dbReference type="NCBI Taxonomy" id="1599"/>
    <lineage>
        <taxon>Bacteria</taxon>
        <taxon>Bacillati</taxon>
        <taxon>Bacillota</taxon>
        <taxon>Bacilli</taxon>
        <taxon>Lactobacillales</taxon>
        <taxon>Lactobacillaceae</taxon>
        <taxon>Latilactobacillus</taxon>
    </lineage>
</organism>
<dbReference type="PANTHER" id="PTHR35340">
    <property type="entry name" value="PQQ ENZYME REPEAT PROTEIN-RELATED"/>
    <property type="match status" value="1"/>
</dbReference>